<protein>
    <recommendedName>
        <fullName evidence="3">SPOR domain-containing protein</fullName>
    </recommendedName>
</protein>
<gene>
    <name evidence="1" type="ORF">DVR09_15690</name>
</gene>
<reference evidence="1 2" key="1">
    <citation type="submission" date="2018-07" db="EMBL/GenBank/DDBJ databases">
        <title>Genome sequence of Erythrobacter strain YH-07, an antagonistic bacterium isolated from Yellow Sea.</title>
        <authorList>
            <person name="Tang T."/>
            <person name="Liu Q."/>
            <person name="Sun X."/>
        </authorList>
    </citation>
    <scope>NUCLEOTIDE SEQUENCE [LARGE SCALE GENOMIC DNA]</scope>
    <source>
        <strain evidence="1 2">YH-07</strain>
        <plasmid evidence="1 2">unnamed</plasmid>
    </source>
</reference>
<sequence length="68" mass="7809">MIATSGSYRTRQDMTLEEAEAIKAKPELFGYDPEIFPFQGSYRLIMQIESDEQVVDDLLKEMRSNTSS</sequence>
<dbReference type="KEGG" id="err:DVR09_15690"/>
<keyword evidence="2" id="KW-1185">Reference proteome</keyword>
<evidence type="ECO:0000313" key="1">
    <source>
        <dbReference type="EMBL" id="AXK43895.1"/>
    </source>
</evidence>
<evidence type="ECO:0008006" key="3">
    <source>
        <dbReference type="Google" id="ProtNLM"/>
    </source>
</evidence>
<organism evidence="1 2">
    <name type="scientific">Erythrobacter aureus</name>
    <dbReference type="NCBI Taxonomy" id="2182384"/>
    <lineage>
        <taxon>Bacteria</taxon>
        <taxon>Pseudomonadati</taxon>
        <taxon>Pseudomonadota</taxon>
        <taxon>Alphaproteobacteria</taxon>
        <taxon>Sphingomonadales</taxon>
        <taxon>Erythrobacteraceae</taxon>
        <taxon>Erythrobacter/Porphyrobacter group</taxon>
        <taxon>Erythrobacter</taxon>
    </lineage>
</organism>
<dbReference type="RefSeq" id="WP_115418208.1">
    <property type="nucleotide sequence ID" value="NZ_CP031358.1"/>
</dbReference>
<geneLocation type="plasmid" evidence="1 2">
    <name>unnamed</name>
</geneLocation>
<evidence type="ECO:0000313" key="2">
    <source>
        <dbReference type="Proteomes" id="UP000254508"/>
    </source>
</evidence>
<keyword evidence="1" id="KW-0614">Plasmid</keyword>
<accession>A0A345YIZ3</accession>
<dbReference type="Proteomes" id="UP000254508">
    <property type="component" value="Plasmid unnamed"/>
</dbReference>
<dbReference type="AlphaFoldDB" id="A0A345YIZ3"/>
<name>A0A345YIZ3_9SPHN</name>
<proteinExistence type="predicted"/>
<dbReference type="EMBL" id="CP031358">
    <property type="protein sequence ID" value="AXK43895.1"/>
    <property type="molecule type" value="Genomic_DNA"/>
</dbReference>